<organism evidence="2 3">
    <name type="scientific">Flammeovirga pacifica</name>
    <dbReference type="NCBI Taxonomy" id="915059"/>
    <lineage>
        <taxon>Bacteria</taxon>
        <taxon>Pseudomonadati</taxon>
        <taxon>Bacteroidota</taxon>
        <taxon>Cytophagia</taxon>
        <taxon>Cytophagales</taxon>
        <taxon>Flammeovirgaceae</taxon>
        <taxon>Flammeovirga</taxon>
    </lineage>
</organism>
<gene>
    <name evidence="2" type="ORF">NH26_13540</name>
</gene>
<accession>A0A1S1Z221</accession>
<dbReference type="OrthoDB" id="663485at2"/>
<evidence type="ECO:0000259" key="1">
    <source>
        <dbReference type="Pfam" id="PF18962"/>
    </source>
</evidence>
<dbReference type="EMBL" id="JRYR02000001">
    <property type="protein sequence ID" value="OHX67291.1"/>
    <property type="molecule type" value="Genomic_DNA"/>
</dbReference>
<name>A0A1S1Z221_FLAPC</name>
<evidence type="ECO:0000313" key="2">
    <source>
        <dbReference type="EMBL" id="OHX67291.1"/>
    </source>
</evidence>
<keyword evidence="3" id="KW-1185">Reference proteome</keyword>
<dbReference type="STRING" id="915059.NH26_13540"/>
<dbReference type="RefSeq" id="WP_052432136.1">
    <property type="nucleotide sequence ID" value="NZ_JRYR02000001.1"/>
</dbReference>
<dbReference type="Pfam" id="PF18962">
    <property type="entry name" value="Por_Secre_tail"/>
    <property type="match status" value="1"/>
</dbReference>
<protein>
    <recommendedName>
        <fullName evidence="1">Secretion system C-terminal sorting domain-containing protein</fullName>
    </recommendedName>
</protein>
<reference evidence="2 3" key="1">
    <citation type="journal article" date="2012" name="Int. J. Syst. Evol. Microbiol.">
        <title>Flammeovirga pacifica sp. nov., isolated from deep-sea sediment.</title>
        <authorList>
            <person name="Xu H."/>
            <person name="Fu Y."/>
            <person name="Yang N."/>
            <person name="Ding Z."/>
            <person name="Lai Q."/>
            <person name="Zeng R."/>
        </authorList>
    </citation>
    <scope>NUCLEOTIDE SEQUENCE [LARGE SCALE GENOMIC DNA]</scope>
    <source>
        <strain evidence="3">DSM 24597 / LMG 26175 / WPAGA1</strain>
    </source>
</reference>
<feature type="domain" description="Secretion system C-terminal sorting" evidence="1">
    <location>
        <begin position="145"/>
        <end position="207"/>
    </location>
</feature>
<dbReference type="NCBIfam" id="TIGR04183">
    <property type="entry name" value="Por_Secre_tail"/>
    <property type="match status" value="1"/>
</dbReference>
<sequence length="214" mass="24598">MKSIYTILFSFVLSTVSFSQNIYTGGESGQFTYAEIINDTDLPVTFGYFTATKKAGIVEIKWSTYTEINNDYFIVERSLDGLNWSSIGQVNGFGNSNIEIEYQFTDTSPFLGTAYYRIKQTDYDGQSEYFGPKKVSNNDINTITIYPNPNSGFFYIKMNKDDLQYLKIFDSLGKNVIYNIDVVTDNLINITLNKHKKGIYYIKYRNSSFPMITR</sequence>
<dbReference type="InterPro" id="IPR026444">
    <property type="entry name" value="Secre_tail"/>
</dbReference>
<dbReference type="Proteomes" id="UP000179797">
    <property type="component" value="Unassembled WGS sequence"/>
</dbReference>
<evidence type="ECO:0000313" key="3">
    <source>
        <dbReference type="Proteomes" id="UP000179797"/>
    </source>
</evidence>
<proteinExistence type="predicted"/>
<dbReference type="AlphaFoldDB" id="A0A1S1Z221"/>
<comment type="caution">
    <text evidence="2">The sequence shown here is derived from an EMBL/GenBank/DDBJ whole genome shotgun (WGS) entry which is preliminary data.</text>
</comment>